<feature type="non-terminal residue" evidence="2">
    <location>
        <position position="1"/>
    </location>
</feature>
<dbReference type="AlphaFoldDB" id="A0A2W2F023"/>
<dbReference type="Proteomes" id="UP000249304">
    <property type="component" value="Unassembled WGS sequence"/>
</dbReference>
<evidence type="ECO:0000313" key="2">
    <source>
        <dbReference type="EMBL" id="PZG18208.1"/>
    </source>
</evidence>
<keyword evidence="3" id="KW-1185">Reference proteome</keyword>
<evidence type="ECO:0000259" key="1">
    <source>
        <dbReference type="Pfam" id="PF03466"/>
    </source>
</evidence>
<reference evidence="2 3" key="1">
    <citation type="submission" date="2018-01" db="EMBL/GenBank/DDBJ databases">
        <title>Draft genome sequence of Nonomuraea sp. KC333.</title>
        <authorList>
            <person name="Sahin N."/>
            <person name="Saygin H."/>
            <person name="Ay H."/>
        </authorList>
    </citation>
    <scope>NUCLEOTIDE SEQUENCE [LARGE SCALE GENOMIC DNA]</scope>
    <source>
        <strain evidence="2 3">KC333</strain>
    </source>
</reference>
<name>A0A2W2F023_9ACTN</name>
<organism evidence="2 3">
    <name type="scientific">Nonomuraea aridisoli</name>
    <dbReference type="NCBI Taxonomy" id="2070368"/>
    <lineage>
        <taxon>Bacteria</taxon>
        <taxon>Bacillati</taxon>
        <taxon>Actinomycetota</taxon>
        <taxon>Actinomycetes</taxon>
        <taxon>Streptosporangiales</taxon>
        <taxon>Streptosporangiaceae</taxon>
        <taxon>Nonomuraea</taxon>
    </lineage>
</organism>
<gene>
    <name evidence="2" type="ORF">C1J01_15555</name>
</gene>
<dbReference type="InterPro" id="IPR005119">
    <property type="entry name" value="LysR_subst-bd"/>
</dbReference>
<dbReference type="EMBL" id="POUD01000055">
    <property type="protein sequence ID" value="PZG18208.1"/>
    <property type="molecule type" value="Genomic_DNA"/>
</dbReference>
<evidence type="ECO:0000313" key="3">
    <source>
        <dbReference type="Proteomes" id="UP000249304"/>
    </source>
</evidence>
<feature type="domain" description="LysR substrate-binding" evidence="1">
    <location>
        <begin position="1"/>
        <end position="73"/>
    </location>
</feature>
<dbReference type="SUPFAM" id="SSF53850">
    <property type="entry name" value="Periplasmic binding protein-like II"/>
    <property type="match status" value="1"/>
</dbReference>
<dbReference type="Pfam" id="PF03466">
    <property type="entry name" value="LysR_substrate"/>
    <property type="match status" value="1"/>
</dbReference>
<protein>
    <submittedName>
        <fullName evidence="2">LysR family transcriptional regulator</fullName>
    </submittedName>
</protein>
<sequence>VRYEVGDFAGVVDFVHHGLAVAIVPPAVVDPAAGVRLVRVGRPAPRVVMSIAVAADRELSRAASALFEAIRRSASDR</sequence>
<dbReference type="Gene3D" id="3.40.190.290">
    <property type="match status" value="1"/>
</dbReference>
<dbReference type="RefSeq" id="WP_220039930.1">
    <property type="nucleotide sequence ID" value="NZ_POUD01000055.1"/>
</dbReference>
<comment type="caution">
    <text evidence="2">The sequence shown here is derived from an EMBL/GenBank/DDBJ whole genome shotgun (WGS) entry which is preliminary data.</text>
</comment>
<proteinExistence type="predicted"/>
<accession>A0A2W2F023</accession>